<dbReference type="Proteomes" id="UP000598120">
    <property type="component" value="Unassembled WGS sequence"/>
</dbReference>
<gene>
    <name evidence="1" type="ORF">GCM10011531_01640</name>
</gene>
<evidence type="ECO:0000313" key="2">
    <source>
        <dbReference type="Proteomes" id="UP000598120"/>
    </source>
</evidence>
<organism evidence="1 2">
    <name type="scientific">Aquaticitalea lipolytica</name>
    <dbReference type="NCBI Taxonomy" id="1247562"/>
    <lineage>
        <taxon>Bacteria</taxon>
        <taxon>Pseudomonadati</taxon>
        <taxon>Bacteroidota</taxon>
        <taxon>Flavobacteriia</taxon>
        <taxon>Flavobacteriales</taxon>
        <taxon>Flavobacteriaceae</taxon>
        <taxon>Aquaticitalea</taxon>
    </lineage>
</organism>
<reference evidence="1 2" key="1">
    <citation type="journal article" date="2014" name="Int. J. Syst. Evol. Microbiol.">
        <title>Complete genome sequence of Corynebacterium casei LMG S-19264T (=DSM 44701T), isolated from a smear-ripened cheese.</title>
        <authorList>
            <consortium name="US DOE Joint Genome Institute (JGI-PGF)"/>
            <person name="Walter F."/>
            <person name="Albersmeier A."/>
            <person name="Kalinowski J."/>
            <person name="Ruckert C."/>
        </authorList>
    </citation>
    <scope>NUCLEOTIDE SEQUENCE [LARGE SCALE GENOMIC DNA]</scope>
    <source>
        <strain evidence="1 2">CGMCC 1.15295</strain>
    </source>
</reference>
<comment type="caution">
    <text evidence="1">The sequence shown here is derived from an EMBL/GenBank/DDBJ whole genome shotgun (WGS) entry which is preliminary data.</text>
</comment>
<sequence>MNFEEAIEIASFPDKRITAIAPLPEGVAKAIIVSLCSMVINFKQKYSKNVIWLNNDSVLLRLYYNLSLIRTYYICTT</sequence>
<proteinExistence type="predicted"/>
<accession>A0A8J2TLH3</accession>
<keyword evidence="2" id="KW-1185">Reference proteome</keyword>
<name>A0A8J2TLH3_9FLAO</name>
<dbReference type="AlphaFoldDB" id="A0A8J2TLH3"/>
<protein>
    <submittedName>
        <fullName evidence="1">Uncharacterized protein</fullName>
    </submittedName>
</protein>
<evidence type="ECO:0000313" key="1">
    <source>
        <dbReference type="EMBL" id="GFZ76289.1"/>
    </source>
</evidence>
<dbReference type="EMBL" id="BMIC01000001">
    <property type="protein sequence ID" value="GFZ76289.1"/>
    <property type="molecule type" value="Genomic_DNA"/>
</dbReference>